<dbReference type="KEGG" id="vpn:A21D_00722"/>
<dbReference type="SUPFAM" id="SSF52540">
    <property type="entry name" value="P-loop containing nucleoside triphosphate hydrolases"/>
    <property type="match status" value="1"/>
</dbReference>
<dbReference type="PROSITE" id="PS50893">
    <property type="entry name" value="ABC_TRANSPORTER_2"/>
    <property type="match status" value="1"/>
</dbReference>
<dbReference type="Proteomes" id="UP000234237">
    <property type="component" value="Chromosome"/>
</dbReference>
<dbReference type="GO" id="GO:0005524">
    <property type="term" value="F:ATP binding"/>
    <property type="evidence" value="ECO:0007669"/>
    <property type="project" value="UniProtKB-KW"/>
</dbReference>
<dbReference type="EC" id="3.6.3.-" evidence="6"/>
<dbReference type="RefSeq" id="WP_101932722.1">
    <property type="nucleotide sequence ID" value="NZ_CP018622.1"/>
</dbReference>
<evidence type="ECO:0000256" key="4">
    <source>
        <dbReference type="ARBA" id="ARBA00022840"/>
    </source>
</evidence>
<dbReference type="SMART" id="SM00382">
    <property type="entry name" value="AAA"/>
    <property type="match status" value="1"/>
</dbReference>
<dbReference type="GO" id="GO:0016887">
    <property type="term" value="F:ATP hydrolysis activity"/>
    <property type="evidence" value="ECO:0007669"/>
    <property type="project" value="InterPro"/>
</dbReference>
<comment type="similarity">
    <text evidence="1">Belongs to the ABC transporter superfamily.</text>
</comment>
<keyword evidence="4 6" id="KW-0067">ATP-binding</keyword>
<dbReference type="InterPro" id="IPR003593">
    <property type="entry name" value="AAA+_ATPase"/>
</dbReference>
<dbReference type="AlphaFoldDB" id="A0A2K9IWP0"/>
<proteinExistence type="inferred from homology"/>
<evidence type="ECO:0000313" key="6">
    <source>
        <dbReference type="EMBL" id="AUJ23834.1"/>
    </source>
</evidence>
<dbReference type="Pfam" id="PF00005">
    <property type="entry name" value="ABC_tran"/>
    <property type="match status" value="1"/>
</dbReference>
<reference evidence="7" key="1">
    <citation type="submission" date="2016-11" db="EMBL/GenBank/DDBJ databases">
        <title>Complete genome sequence of Virgibacillus pantothenticus 21D, a halophilic bacterium isolated from the deep hypersaline anoxic basin Discovery in the Mediterranean Sea.</title>
        <authorList>
            <person name="Zeaiter Z."/>
            <person name="Booth J.M."/>
            <person name="Prosdocimi E.M."/>
            <person name="Mapelli F."/>
            <person name="Fusi M."/>
            <person name="Daffonchio D."/>
            <person name="Borin S."/>
            <person name="Crotti E."/>
        </authorList>
    </citation>
    <scope>NUCLEOTIDE SEQUENCE [LARGE SCALE GENOMIC DNA]</scope>
    <source>
        <strain evidence="7">21D</strain>
    </source>
</reference>
<organism evidence="6 7">
    <name type="scientific">Virgibacillus dokdonensis</name>
    <dbReference type="NCBI Taxonomy" id="302167"/>
    <lineage>
        <taxon>Bacteria</taxon>
        <taxon>Bacillati</taxon>
        <taxon>Bacillota</taxon>
        <taxon>Bacilli</taxon>
        <taxon>Bacillales</taxon>
        <taxon>Bacillaceae</taxon>
        <taxon>Virgibacillus</taxon>
    </lineage>
</organism>
<dbReference type="EMBL" id="CP018622">
    <property type="protein sequence ID" value="AUJ23834.1"/>
    <property type="molecule type" value="Genomic_DNA"/>
</dbReference>
<gene>
    <name evidence="6" type="primary">ecfA1_2</name>
    <name evidence="6" type="ORF">A21D_00722</name>
</gene>
<dbReference type="Gene3D" id="3.40.50.300">
    <property type="entry name" value="P-loop containing nucleotide triphosphate hydrolases"/>
    <property type="match status" value="1"/>
</dbReference>
<feature type="domain" description="ABC transporter" evidence="5">
    <location>
        <begin position="2"/>
        <end position="231"/>
    </location>
</feature>
<dbReference type="InterPro" id="IPR050763">
    <property type="entry name" value="ABC_transporter_ATP-binding"/>
</dbReference>
<evidence type="ECO:0000256" key="1">
    <source>
        <dbReference type="ARBA" id="ARBA00005417"/>
    </source>
</evidence>
<evidence type="ECO:0000256" key="3">
    <source>
        <dbReference type="ARBA" id="ARBA00022741"/>
    </source>
</evidence>
<sequence length="300" mass="34724">MLKLDEVYKRYDDINVLEGISFQADKGEVLSIVGHNGAGKTTLLKIITGIILQNTGKIELNGKLRKKSHLKNISMMLEGNKNFYLELTLYENIEYFYRIKGYKYTNLIKNKIDRYLIIFNLVDHAKKPIYKLSRGMQQKVAVILNFVLPSELILLDEPTLGLDIFSVDEFQALIANAKNDGKTILITSHQLDLLQRLSDRLIILHKGKIVFNNNSEVFLNKYAPSQYRILYNEDIPTKEIEKLDYIQYSYNFGSSNKELIVDENISLIDYLNVLDLTLIKSIEKNIPSLETAYKKFWNEV</sequence>
<keyword evidence="6" id="KW-0378">Hydrolase</keyword>
<dbReference type="PANTHER" id="PTHR42711">
    <property type="entry name" value="ABC TRANSPORTER ATP-BINDING PROTEIN"/>
    <property type="match status" value="1"/>
</dbReference>
<evidence type="ECO:0000259" key="5">
    <source>
        <dbReference type="PROSITE" id="PS50893"/>
    </source>
</evidence>
<evidence type="ECO:0000256" key="2">
    <source>
        <dbReference type="ARBA" id="ARBA00022448"/>
    </source>
</evidence>
<name>A0A2K9IWP0_9BACI</name>
<dbReference type="InterPro" id="IPR003439">
    <property type="entry name" value="ABC_transporter-like_ATP-bd"/>
</dbReference>
<keyword evidence="3" id="KW-0547">Nucleotide-binding</keyword>
<protein>
    <submittedName>
        <fullName evidence="6">Energy-coupling factor transporter ATP-binding protein EcfA1</fullName>
        <ecNumber evidence="6">3.6.3.-</ecNumber>
    </submittedName>
</protein>
<accession>A0A2K9IWP0</accession>
<dbReference type="PANTHER" id="PTHR42711:SF5">
    <property type="entry name" value="ABC TRANSPORTER ATP-BINDING PROTEIN NATA"/>
    <property type="match status" value="1"/>
</dbReference>
<evidence type="ECO:0000313" key="7">
    <source>
        <dbReference type="Proteomes" id="UP000234237"/>
    </source>
</evidence>
<dbReference type="InterPro" id="IPR027417">
    <property type="entry name" value="P-loop_NTPase"/>
</dbReference>
<keyword evidence="2" id="KW-0813">Transport</keyword>